<dbReference type="EMBL" id="CM003103">
    <property type="protein sequence ID" value="KUI70400.1"/>
    <property type="molecule type" value="Genomic_DNA"/>
</dbReference>
<evidence type="ECO:0000313" key="2">
    <source>
        <dbReference type="Proteomes" id="UP000078559"/>
    </source>
</evidence>
<keyword evidence="2" id="KW-1185">Reference proteome</keyword>
<organism evidence="1 2">
    <name type="scientific">Cytospora mali</name>
    <name type="common">Apple Valsa canker fungus</name>
    <name type="synonym">Valsa mali</name>
    <dbReference type="NCBI Taxonomy" id="578113"/>
    <lineage>
        <taxon>Eukaryota</taxon>
        <taxon>Fungi</taxon>
        <taxon>Dikarya</taxon>
        <taxon>Ascomycota</taxon>
        <taxon>Pezizomycotina</taxon>
        <taxon>Sordariomycetes</taxon>
        <taxon>Sordariomycetidae</taxon>
        <taxon>Diaporthales</taxon>
        <taxon>Cytosporaceae</taxon>
        <taxon>Cytospora</taxon>
    </lineage>
</organism>
<gene>
    <name evidence="1" type="ORF">VM1G_11705</name>
</gene>
<dbReference type="AlphaFoldDB" id="A0A194W2Y9"/>
<name>A0A194W2Y9_CYTMA</name>
<accession>A0A194W2Y9</accession>
<evidence type="ECO:0000313" key="1">
    <source>
        <dbReference type="EMBL" id="KUI70400.1"/>
    </source>
</evidence>
<protein>
    <submittedName>
        <fullName evidence="1">Uncharacterized protein</fullName>
    </submittedName>
</protein>
<reference evidence="1" key="1">
    <citation type="submission" date="2014-12" db="EMBL/GenBank/DDBJ databases">
        <title>Genome Sequence of Valsa Canker Pathogens Uncovers a Specific Adaption of Colonization on Woody Bark.</title>
        <authorList>
            <person name="Yin Z."/>
            <person name="Liu H."/>
            <person name="Gao X."/>
            <person name="Li Z."/>
            <person name="Song N."/>
            <person name="Ke X."/>
            <person name="Dai Q."/>
            <person name="Wu Y."/>
            <person name="Sun Y."/>
            <person name="Xu J.-R."/>
            <person name="Kang Z.K."/>
            <person name="Wang L."/>
            <person name="Huang L."/>
        </authorList>
    </citation>
    <scope>NUCLEOTIDE SEQUENCE [LARGE SCALE GENOMIC DNA]</scope>
    <source>
        <strain evidence="1">03-8</strain>
    </source>
</reference>
<sequence length="74" mass="8428">MAEYISCLSPTQNAAPLTYGSYEAVLERCLAAKAKIAFKRILQVPARGGTTVSKDWFWSQTSSYSRERRQCFWT</sequence>
<proteinExistence type="predicted"/>
<dbReference type="Proteomes" id="UP000078559">
    <property type="component" value="Chromosome 6"/>
</dbReference>